<sequence length="379" mass="42209">MVGTGAHWGCCCLSVLTPKPSATRLVLYSRSAQLRSIVPSPCNQLGQLAAMPSSIIKAFRRALHGVLFGASLGSLAVLCNIVQVVTLLLYPINRKLVGQINALICDAIWRTINVAMERRNGARITFSGDHAVVPMNKQPVLGSINPTLPPTESAIVICNHLCAIDWAVINTLAIRRGMLAHGKYFIKSSMKYLPLFGPGMLLAGFPFLSRNWASDQHKIDAIFKTLREDRLPCWLISFLEGTRLTPKKLAESQAFCQKNGRPVLQNVMYPRKKGLVATLSALRDSHVHYVYDMTIAYRYRPTGAVNEVFPNVATIHTDYLGDDWDFHLHVDRIPIADIPEDPAVVEQWIEDRWVKKDQLIAQWKAAWPGTSKVPIPAKL</sequence>
<dbReference type="PANTHER" id="PTHR10983">
    <property type="entry name" value="1-ACYLGLYCEROL-3-PHOSPHATE ACYLTRANSFERASE-RELATED"/>
    <property type="match status" value="1"/>
</dbReference>
<keyword evidence="4" id="KW-0472">Membrane</keyword>
<dbReference type="VEuPathDB" id="FungiDB:AMAG_01707"/>
<accession>A0A0L0S0H0</accession>
<keyword evidence="4" id="KW-1133">Transmembrane helix</keyword>
<dbReference type="SMART" id="SM00563">
    <property type="entry name" value="PlsC"/>
    <property type="match status" value="1"/>
</dbReference>
<dbReference type="GO" id="GO:0012505">
    <property type="term" value="C:endomembrane system"/>
    <property type="evidence" value="ECO:0007669"/>
    <property type="project" value="TreeGrafter"/>
</dbReference>
<dbReference type="InterPro" id="IPR002123">
    <property type="entry name" value="Plipid/glycerol_acylTrfase"/>
</dbReference>
<keyword evidence="3" id="KW-0012">Acyltransferase</keyword>
<reference evidence="7" key="2">
    <citation type="submission" date="2009-11" db="EMBL/GenBank/DDBJ databases">
        <title>The Genome Sequence of Allomyces macrogynus strain ATCC 38327.</title>
        <authorList>
            <consortium name="The Broad Institute Genome Sequencing Platform"/>
            <person name="Russ C."/>
            <person name="Cuomo C."/>
            <person name="Shea T."/>
            <person name="Young S.K."/>
            <person name="Zeng Q."/>
            <person name="Koehrsen M."/>
            <person name="Haas B."/>
            <person name="Borodovsky M."/>
            <person name="Guigo R."/>
            <person name="Alvarado L."/>
            <person name="Berlin A."/>
            <person name="Borenstein D."/>
            <person name="Chen Z."/>
            <person name="Engels R."/>
            <person name="Freedman E."/>
            <person name="Gellesch M."/>
            <person name="Goldberg J."/>
            <person name="Griggs A."/>
            <person name="Gujja S."/>
            <person name="Heiman D."/>
            <person name="Hepburn T."/>
            <person name="Howarth C."/>
            <person name="Jen D."/>
            <person name="Larson L."/>
            <person name="Lewis B."/>
            <person name="Mehta T."/>
            <person name="Park D."/>
            <person name="Pearson M."/>
            <person name="Roberts A."/>
            <person name="Saif S."/>
            <person name="Shenoy N."/>
            <person name="Sisk P."/>
            <person name="Stolte C."/>
            <person name="Sykes S."/>
            <person name="Walk T."/>
            <person name="White J."/>
            <person name="Yandava C."/>
            <person name="Burger G."/>
            <person name="Gray M.W."/>
            <person name="Holland P.W.H."/>
            <person name="King N."/>
            <person name="Lang F.B.F."/>
            <person name="Roger A.J."/>
            <person name="Ruiz-Trillo I."/>
            <person name="Lander E."/>
            <person name="Nusbaum C."/>
        </authorList>
    </citation>
    <scope>NUCLEOTIDE SEQUENCE [LARGE SCALE GENOMIC DNA]</scope>
    <source>
        <strain evidence="7">ATCC 38327</strain>
    </source>
</reference>
<evidence type="ECO:0000256" key="1">
    <source>
        <dbReference type="ARBA" id="ARBA00008655"/>
    </source>
</evidence>
<evidence type="ECO:0000313" key="7">
    <source>
        <dbReference type="Proteomes" id="UP000054350"/>
    </source>
</evidence>
<dbReference type="Proteomes" id="UP000054350">
    <property type="component" value="Unassembled WGS sequence"/>
</dbReference>
<dbReference type="OrthoDB" id="189226at2759"/>
<dbReference type="Pfam" id="PF01553">
    <property type="entry name" value="Acyltransferase"/>
    <property type="match status" value="1"/>
</dbReference>
<dbReference type="GO" id="GO:0003841">
    <property type="term" value="F:1-acylglycerol-3-phosphate O-acyltransferase activity"/>
    <property type="evidence" value="ECO:0007669"/>
    <property type="project" value="TreeGrafter"/>
</dbReference>
<comment type="similarity">
    <text evidence="1">Belongs to the 1-acyl-sn-glycerol-3-phosphate acyltransferase family.</text>
</comment>
<evidence type="ECO:0000313" key="6">
    <source>
        <dbReference type="EMBL" id="KNE55839.1"/>
    </source>
</evidence>
<evidence type="ECO:0000256" key="3">
    <source>
        <dbReference type="ARBA" id="ARBA00023315"/>
    </source>
</evidence>
<organism evidence="6 7">
    <name type="scientific">Allomyces macrogynus (strain ATCC 38327)</name>
    <name type="common">Allomyces javanicus var. macrogynus</name>
    <dbReference type="NCBI Taxonomy" id="578462"/>
    <lineage>
        <taxon>Eukaryota</taxon>
        <taxon>Fungi</taxon>
        <taxon>Fungi incertae sedis</taxon>
        <taxon>Blastocladiomycota</taxon>
        <taxon>Blastocladiomycetes</taxon>
        <taxon>Blastocladiales</taxon>
        <taxon>Blastocladiaceae</taxon>
        <taxon>Allomyces</taxon>
    </lineage>
</organism>
<dbReference type="STRING" id="578462.A0A0L0S0H0"/>
<feature type="domain" description="Phospholipid/glycerol acyltransferase" evidence="5">
    <location>
        <begin position="154"/>
        <end position="276"/>
    </location>
</feature>
<protein>
    <recommendedName>
        <fullName evidence="5">Phospholipid/glycerol acyltransferase domain-containing protein</fullName>
    </recommendedName>
</protein>
<evidence type="ECO:0000256" key="4">
    <source>
        <dbReference type="SAM" id="Phobius"/>
    </source>
</evidence>
<reference evidence="6 7" key="1">
    <citation type="submission" date="2009-11" db="EMBL/GenBank/DDBJ databases">
        <title>Annotation of Allomyces macrogynus ATCC 38327.</title>
        <authorList>
            <consortium name="The Broad Institute Genome Sequencing Platform"/>
            <person name="Russ C."/>
            <person name="Cuomo C."/>
            <person name="Burger G."/>
            <person name="Gray M.W."/>
            <person name="Holland P.W.H."/>
            <person name="King N."/>
            <person name="Lang F.B.F."/>
            <person name="Roger A.J."/>
            <person name="Ruiz-Trillo I."/>
            <person name="Young S.K."/>
            <person name="Zeng Q."/>
            <person name="Gargeya S."/>
            <person name="Fitzgerald M."/>
            <person name="Haas B."/>
            <person name="Abouelleil A."/>
            <person name="Alvarado L."/>
            <person name="Arachchi H.M."/>
            <person name="Berlin A."/>
            <person name="Chapman S.B."/>
            <person name="Gearin G."/>
            <person name="Goldberg J."/>
            <person name="Griggs A."/>
            <person name="Gujja S."/>
            <person name="Hansen M."/>
            <person name="Heiman D."/>
            <person name="Howarth C."/>
            <person name="Larimer J."/>
            <person name="Lui A."/>
            <person name="MacDonald P.J.P."/>
            <person name="McCowen C."/>
            <person name="Montmayeur A."/>
            <person name="Murphy C."/>
            <person name="Neiman D."/>
            <person name="Pearson M."/>
            <person name="Priest M."/>
            <person name="Roberts A."/>
            <person name="Saif S."/>
            <person name="Shea T."/>
            <person name="Sisk P."/>
            <person name="Stolte C."/>
            <person name="Sykes S."/>
            <person name="Wortman J."/>
            <person name="Nusbaum C."/>
            <person name="Birren B."/>
        </authorList>
    </citation>
    <scope>NUCLEOTIDE SEQUENCE [LARGE SCALE GENOMIC DNA]</scope>
    <source>
        <strain evidence="6 7">ATCC 38327</strain>
    </source>
</reference>
<evidence type="ECO:0000256" key="2">
    <source>
        <dbReference type="ARBA" id="ARBA00022679"/>
    </source>
</evidence>
<gene>
    <name evidence="6" type="ORF">AMAG_01707</name>
</gene>
<proteinExistence type="inferred from homology"/>
<dbReference type="AlphaFoldDB" id="A0A0L0S0H0"/>
<keyword evidence="7" id="KW-1185">Reference proteome</keyword>
<dbReference type="eggNOG" id="KOG1505">
    <property type="taxonomic scope" value="Eukaryota"/>
</dbReference>
<evidence type="ECO:0000259" key="5">
    <source>
        <dbReference type="SMART" id="SM00563"/>
    </source>
</evidence>
<feature type="transmembrane region" description="Helical" evidence="4">
    <location>
        <begin position="66"/>
        <end position="90"/>
    </location>
</feature>
<dbReference type="EMBL" id="GG745329">
    <property type="protein sequence ID" value="KNE55839.1"/>
    <property type="molecule type" value="Genomic_DNA"/>
</dbReference>
<dbReference type="CDD" id="cd07990">
    <property type="entry name" value="LPLAT_LCLAT1-like"/>
    <property type="match status" value="1"/>
</dbReference>
<dbReference type="InterPro" id="IPR032098">
    <property type="entry name" value="Acyltransf_C"/>
</dbReference>
<dbReference type="SUPFAM" id="SSF69593">
    <property type="entry name" value="Glycerol-3-phosphate (1)-acyltransferase"/>
    <property type="match status" value="1"/>
</dbReference>
<keyword evidence="4" id="KW-0812">Transmembrane</keyword>
<name>A0A0L0S0H0_ALLM3</name>
<keyword evidence="2" id="KW-0808">Transferase</keyword>
<dbReference type="Pfam" id="PF16076">
    <property type="entry name" value="Acyltransf_C"/>
    <property type="match status" value="1"/>
</dbReference>
<dbReference type="PANTHER" id="PTHR10983:SF24">
    <property type="entry name" value="1-ACYLGLYCEROL-3-PHOSPHATE O-ACYLTRANSFERASE 3, ISOFORM E-RELATED"/>
    <property type="match status" value="1"/>
</dbReference>